<evidence type="ECO:0000256" key="8">
    <source>
        <dbReference type="ARBA" id="ARBA00023277"/>
    </source>
</evidence>
<dbReference type="CDD" id="cd11325">
    <property type="entry name" value="AmyAc_GTHase"/>
    <property type="match status" value="1"/>
</dbReference>
<evidence type="ECO:0000256" key="7">
    <source>
        <dbReference type="ARBA" id="ARBA00022801"/>
    </source>
</evidence>
<evidence type="ECO:0000256" key="4">
    <source>
        <dbReference type="ARBA" id="ARBA00012268"/>
    </source>
</evidence>
<feature type="site" description="Transition state stabilizer" evidence="16">
    <location>
        <position position="400"/>
    </location>
</feature>
<accession>G7Q991</accession>
<evidence type="ECO:0000256" key="11">
    <source>
        <dbReference type="ARBA" id="ARBA00033284"/>
    </source>
</evidence>
<evidence type="ECO:0000256" key="3">
    <source>
        <dbReference type="ARBA" id="ARBA00008061"/>
    </source>
</evidence>
<keyword evidence="19" id="KW-1185">Reference proteome</keyword>
<dbReference type="PANTHER" id="PTHR43651">
    <property type="entry name" value="1,4-ALPHA-GLUCAN-BRANCHING ENZYME"/>
    <property type="match status" value="1"/>
</dbReference>
<organism evidence="18 19">
    <name type="scientific">Solidesulfovibrio carbinoliphilus subsp. oakridgensis</name>
    <dbReference type="NCBI Taxonomy" id="694327"/>
    <lineage>
        <taxon>Bacteria</taxon>
        <taxon>Pseudomonadati</taxon>
        <taxon>Thermodesulfobacteriota</taxon>
        <taxon>Desulfovibrionia</taxon>
        <taxon>Desulfovibrionales</taxon>
        <taxon>Desulfovibrionaceae</taxon>
        <taxon>Solidesulfovibrio</taxon>
    </lineage>
</organism>
<dbReference type="Proteomes" id="UP000004662">
    <property type="component" value="Chromosome"/>
</dbReference>
<evidence type="ECO:0000313" key="19">
    <source>
        <dbReference type="Proteomes" id="UP000004662"/>
    </source>
</evidence>
<dbReference type="OrthoDB" id="9800174at2"/>
<feature type="active site" description="Proton donor" evidence="15">
    <location>
        <position position="305"/>
    </location>
</feature>
<evidence type="ECO:0000256" key="16">
    <source>
        <dbReference type="PIRSR" id="PIRSR006337-3"/>
    </source>
</evidence>
<evidence type="ECO:0000256" key="14">
    <source>
        <dbReference type="PIRNR" id="PIRNR006337"/>
    </source>
</evidence>
<feature type="active site" description="Nucleophile" evidence="15">
    <location>
        <position position="270"/>
    </location>
</feature>
<evidence type="ECO:0000256" key="5">
    <source>
        <dbReference type="ARBA" id="ARBA00015938"/>
    </source>
</evidence>
<keyword evidence="9 14" id="KW-0326">Glycosidase</keyword>
<dbReference type="InterPro" id="IPR044901">
    <property type="entry name" value="Trehalose_TreZ_E-set_sf"/>
</dbReference>
<dbReference type="PIRSF" id="PIRSF006337">
    <property type="entry name" value="Trehalose_TreZ"/>
    <property type="match status" value="1"/>
</dbReference>
<evidence type="ECO:0000313" key="18">
    <source>
        <dbReference type="EMBL" id="EHJ48134.1"/>
    </source>
</evidence>
<feature type="domain" description="Glycosyl hydrolase family 13 catalytic" evidence="17">
    <location>
        <begin position="123"/>
        <end position="470"/>
    </location>
</feature>
<reference evidence="19" key="1">
    <citation type="journal article" date="2015" name="Genome Announc.">
        <title>High-Quality Draft Genome Sequence of Desulfovibrio carbinoliphilus FW-101-2B, an Organic Acid-Oxidizing Sulfate-Reducing Bacterium Isolated from Uranium(VI)-Contaminated Groundwater.</title>
        <authorList>
            <person name="Ramsay B.D."/>
            <person name="Hwang C."/>
            <person name="Woo H.L."/>
            <person name="Carroll S.L."/>
            <person name="Lucas S."/>
            <person name="Han J."/>
            <person name="Lapidus A.L."/>
            <person name="Cheng J.F."/>
            <person name="Goodwin L.A."/>
            <person name="Pitluck S."/>
            <person name="Peters L."/>
            <person name="Chertkov O."/>
            <person name="Held B."/>
            <person name="Detter J.C."/>
            <person name="Han C.S."/>
            <person name="Tapia R."/>
            <person name="Land M.L."/>
            <person name="Hauser L.J."/>
            <person name="Kyrpides N.C."/>
            <person name="Ivanova N.N."/>
            <person name="Mikhailova N."/>
            <person name="Pagani I."/>
            <person name="Woyke T."/>
            <person name="Arkin A.P."/>
            <person name="Dehal P."/>
            <person name="Chivian D."/>
            <person name="Criddle C.S."/>
            <person name="Wu W."/>
            <person name="Chakraborty R."/>
            <person name="Hazen T.C."/>
            <person name="Fields M.W."/>
        </authorList>
    </citation>
    <scope>NUCLEOTIDE SEQUENCE [LARGE SCALE GENOMIC DNA]</scope>
    <source>
        <strain evidence="19">FW-101-2B</strain>
    </source>
</reference>
<keyword evidence="8" id="KW-0119">Carbohydrate metabolism</keyword>
<evidence type="ECO:0000256" key="6">
    <source>
        <dbReference type="ARBA" id="ARBA00022490"/>
    </source>
</evidence>
<comment type="catalytic activity">
    <reaction evidence="12 14">
        <text>hydrolysis of (1-&gt;4)-alpha-D-glucosidic linkage in 4-alpha-D-[(1-&gt;4)-alpha-D-glucanosyl]n trehalose to yield trehalose and (1-&gt;4)-alpha-D-glucan.</text>
        <dbReference type="EC" id="3.2.1.141"/>
    </reaction>
</comment>
<dbReference type="InterPro" id="IPR022567">
    <property type="entry name" value="DUF3459"/>
</dbReference>
<dbReference type="EC" id="3.2.1.141" evidence="4 13"/>
<gene>
    <name evidence="18" type="ORF">DFW101_2128</name>
</gene>
<comment type="subcellular location">
    <subcellularLocation>
        <location evidence="1 15">Cytoplasm</location>
    </subcellularLocation>
</comment>
<dbReference type="PANTHER" id="PTHR43651:SF11">
    <property type="entry name" value="MALTO-OLIGOSYLTREHALOSE TREHALOHYDROLASE"/>
    <property type="match status" value="1"/>
</dbReference>
<evidence type="ECO:0000256" key="9">
    <source>
        <dbReference type="ARBA" id="ARBA00023295"/>
    </source>
</evidence>
<dbReference type="Gene3D" id="3.20.20.80">
    <property type="entry name" value="Glycosidases"/>
    <property type="match status" value="1"/>
</dbReference>
<evidence type="ECO:0000256" key="12">
    <source>
        <dbReference type="ARBA" id="ARBA00034013"/>
    </source>
</evidence>
<dbReference type="SMART" id="SM00642">
    <property type="entry name" value="Aamy"/>
    <property type="match status" value="1"/>
</dbReference>
<dbReference type="Pfam" id="PF02922">
    <property type="entry name" value="CBM_48"/>
    <property type="match status" value="1"/>
</dbReference>
<evidence type="ECO:0000259" key="17">
    <source>
        <dbReference type="SMART" id="SM00642"/>
    </source>
</evidence>
<dbReference type="SUPFAM" id="SSF81296">
    <property type="entry name" value="E set domains"/>
    <property type="match status" value="1"/>
</dbReference>
<dbReference type="EMBL" id="CM001368">
    <property type="protein sequence ID" value="EHJ48134.1"/>
    <property type="molecule type" value="Genomic_DNA"/>
</dbReference>
<dbReference type="SUPFAM" id="SSF51445">
    <property type="entry name" value="(Trans)glycosidases"/>
    <property type="match status" value="1"/>
</dbReference>
<dbReference type="UniPathway" id="UPA00299"/>
<comment type="pathway">
    <text evidence="2 14">Glycan biosynthesis; trehalose biosynthesis.</text>
</comment>
<name>G7Q991_9BACT</name>
<dbReference type="InterPro" id="IPR012768">
    <property type="entry name" value="Trehalose_TreZ"/>
</dbReference>
<dbReference type="GO" id="GO:0005737">
    <property type="term" value="C:cytoplasm"/>
    <property type="evidence" value="ECO:0007669"/>
    <property type="project" value="UniProtKB-SubCell"/>
</dbReference>
<dbReference type="CDD" id="cd02853">
    <property type="entry name" value="E_set_MTHase_like_N"/>
    <property type="match status" value="1"/>
</dbReference>
<dbReference type="NCBIfam" id="TIGR02402">
    <property type="entry name" value="trehalose_TreZ"/>
    <property type="match status" value="1"/>
</dbReference>
<dbReference type="Pfam" id="PF00128">
    <property type="entry name" value="Alpha-amylase"/>
    <property type="match status" value="1"/>
</dbReference>
<proteinExistence type="inferred from homology"/>
<dbReference type="Gene3D" id="1.10.10.760">
    <property type="entry name" value="E-set domains of sugar-utilizing enzymes"/>
    <property type="match status" value="1"/>
</dbReference>
<protein>
    <recommendedName>
        <fullName evidence="5 13">Malto-oligosyltrehalose trehalohydrolase</fullName>
        <shortName evidence="14">MTHase</shortName>
        <ecNumber evidence="4 13">3.2.1.141</ecNumber>
    </recommendedName>
    <alternativeName>
        <fullName evidence="11 14">4-alpha-D-((1-&gt;4)-alpha-D-glucano)trehalose trehalohydrolase</fullName>
    </alternativeName>
    <alternativeName>
        <fullName evidence="10 14">Maltooligosyl trehalose trehalohydrolase</fullName>
    </alternativeName>
</protein>
<dbReference type="InterPro" id="IPR017853">
    <property type="entry name" value="GH"/>
</dbReference>
<comment type="similarity">
    <text evidence="3 14">Belongs to the glycosyl hydrolase 13 family.</text>
</comment>
<keyword evidence="7 14" id="KW-0378">Hydrolase</keyword>
<keyword evidence="6" id="KW-0963">Cytoplasm</keyword>
<evidence type="ECO:0000256" key="1">
    <source>
        <dbReference type="ARBA" id="ARBA00004496"/>
    </source>
</evidence>
<evidence type="ECO:0000256" key="10">
    <source>
        <dbReference type="ARBA" id="ARBA00032057"/>
    </source>
</evidence>
<dbReference type="AlphaFoldDB" id="G7Q991"/>
<sequence>MVMKTKRRYPIGAEVQPAGGTHFLVWAPRPGKVELVLESGPGAPAVIPMKALADGYHGAMVPVATAGTRYRFRLDGKGDYPDPASRFQPDGPHGSSQVVDPTAYDWQDAGWPGVSVKGQVIYEMHVGTFTKEGTFAAAQNELAELAACGITVVEVMPVADFPGRFGWGYDGVGQFAPVWLYGEPDDFRRFVDTAHQNGLGVILDVVYNHFGPSGNYLKEYSTDYFTDAYKNEWGEAINFDGKNSRPVREFFLANAAYWIEEFHLDGLRLDATQQIFDASPEYIVTAIARRVRKAAAGRQTILVAENEPQDSNLVRPATAGGNGLDSLWNDDFHHSAMVALTGRNEAYYTDYLGKPQEFLSMLKYGYLYQGQRYKWQKGRRGSPGLDLPPEAFVLYIQNHDQIANSGRSERLQFLTSPGRLRAMTALLLLAPGTPMLFQGQEFGASTPFYYFSDHDPELAKLVREGRAQFTQQFRSLATPEMQSFVKDPGNPSVFEQCKLDLGERERHRPVYDLHKDLLRLRREDPVFSAQAPRGLDGAVVAEECLVLRYFGQEGDDRLLVVNFGRDVHLDPAPEPLLAPPAGMAWGIVWSSEDPKYGGTGTPHPDTQENWRMQGHAAVALAPVPREDKKDA</sequence>
<dbReference type="InterPro" id="IPR006047">
    <property type="entry name" value="GH13_cat_dom"/>
</dbReference>
<dbReference type="InterPro" id="IPR013783">
    <property type="entry name" value="Ig-like_fold"/>
</dbReference>
<dbReference type="STRING" id="694327.DFW101_2128"/>
<dbReference type="Gene3D" id="2.60.40.10">
    <property type="entry name" value="Immunoglobulins"/>
    <property type="match status" value="1"/>
</dbReference>
<dbReference type="Pfam" id="PF11941">
    <property type="entry name" value="DUF3459"/>
    <property type="match status" value="1"/>
</dbReference>
<dbReference type="InterPro" id="IPR004193">
    <property type="entry name" value="Glyco_hydro_13_N"/>
</dbReference>
<evidence type="ECO:0000256" key="15">
    <source>
        <dbReference type="PIRSR" id="PIRSR006337-1"/>
    </source>
</evidence>
<evidence type="ECO:0000256" key="13">
    <source>
        <dbReference type="NCBIfam" id="TIGR02402"/>
    </source>
</evidence>
<evidence type="ECO:0000256" key="2">
    <source>
        <dbReference type="ARBA" id="ARBA00005199"/>
    </source>
</evidence>
<dbReference type="HOGENOM" id="CLU_020726_2_0_7"/>
<dbReference type="GO" id="GO:0033942">
    <property type="term" value="F:4-alpha-D-(1-&gt;4)-alpha-D-glucanotrehalose trehalohydrolase activity"/>
    <property type="evidence" value="ECO:0007669"/>
    <property type="project" value="UniProtKB-EC"/>
</dbReference>
<dbReference type="eggNOG" id="COG0296">
    <property type="taxonomic scope" value="Bacteria"/>
</dbReference>
<dbReference type="GO" id="GO:0005992">
    <property type="term" value="P:trehalose biosynthetic process"/>
    <property type="evidence" value="ECO:0007669"/>
    <property type="project" value="UniProtKB-UniRule"/>
</dbReference>
<dbReference type="InterPro" id="IPR014756">
    <property type="entry name" value="Ig_E-set"/>
</dbReference>